<feature type="transmembrane region" description="Helical" evidence="1">
    <location>
        <begin position="272"/>
        <end position="301"/>
    </location>
</feature>
<dbReference type="AlphaFoldDB" id="A0A7D9N5M0"/>
<accession>A0A7D9N5M0</accession>
<proteinExistence type="predicted"/>
<keyword evidence="1" id="KW-0472">Membrane</keyword>
<dbReference type="KEGG" id="ljn:T285_03345"/>
<keyword evidence="2" id="KW-0131">Cell cycle</keyword>
<feature type="transmembrane region" description="Helical" evidence="1">
    <location>
        <begin position="308"/>
        <end position="331"/>
    </location>
</feature>
<feature type="transmembrane region" description="Helical" evidence="1">
    <location>
        <begin position="156"/>
        <end position="175"/>
    </location>
</feature>
<dbReference type="EMBL" id="CP006811">
    <property type="protein sequence ID" value="AHA97095.1"/>
    <property type="molecule type" value="Genomic_DNA"/>
</dbReference>
<evidence type="ECO:0000313" key="3">
    <source>
        <dbReference type="Proteomes" id="UP000018522"/>
    </source>
</evidence>
<dbReference type="GO" id="GO:0051301">
    <property type="term" value="P:cell division"/>
    <property type="evidence" value="ECO:0007669"/>
    <property type="project" value="UniProtKB-KW"/>
</dbReference>
<protein>
    <submittedName>
        <fullName evidence="2">Cell division protein</fullName>
    </submittedName>
</protein>
<feature type="transmembrane region" description="Helical" evidence="1">
    <location>
        <begin position="230"/>
        <end position="252"/>
    </location>
</feature>
<dbReference type="RefSeq" id="WP_023599421.1">
    <property type="nucleotide sequence ID" value="NC_022909.1"/>
</dbReference>
<feature type="transmembrane region" description="Helical" evidence="1">
    <location>
        <begin position="129"/>
        <end position="149"/>
    </location>
</feature>
<name>A0A7D9N5M0_LACJH</name>
<sequence>MKKYNFNKITGIDYLIPVIFTLLLTTVFLLPQLVSKVGISEPDTIFHFGRFYDTAQQLKNHNFSYFQMNYGMGTNGRIVNAFYGPFFAYFLGGLVLISKSWFQFEIMLVYLLFLIGGIGMYRLSLKLKMSRITSLLVTTIFLLTGYICYWARSTSFQAWGAALMPYILMQGLSLYNDRIKHFNWISLGITVAVLAQVHMLGTFFAILSLIPFFIYGLINTKDKKKMWIDAFKAVGLCLCLTANVWGAYLTLYPSNLISAPLGFSPSSTAVHLLWFGEITTWVKIQEVVLVLFGVQTVYVLLNFRQEKLNTFLTVEGLVFLFLSSDFFPWAYLENHFSFVNNYFQFPNRLTIVAFPLLFSGIGLTISHIHKNSGFKMGVLANCLLAFVIIFVFRADLRENMRKVNDSQGNIALVQQMRGRNLNNYLENNYPNNPDYLPLQKKMLAWNVSGLTEKYLGKDSDNDYKKEVLPGGKLQLSWNSDNTEKRSLPLVMYKQSELIVNGKKVTPKVNEIGLPEVSSKRGRNQAILSFNTPILFKILFGLTMMSWAAVIIMGVKYYCNRIKKRKV</sequence>
<feature type="transmembrane region" description="Helical" evidence="1">
    <location>
        <begin position="78"/>
        <end position="97"/>
    </location>
</feature>
<organism evidence="2 3">
    <name type="scientific">Lactobacillus johnsonii N6.2</name>
    <dbReference type="NCBI Taxonomy" id="1408186"/>
    <lineage>
        <taxon>Bacteria</taxon>
        <taxon>Bacillati</taxon>
        <taxon>Bacillota</taxon>
        <taxon>Bacilli</taxon>
        <taxon>Lactobacillales</taxon>
        <taxon>Lactobacillaceae</taxon>
        <taxon>Lactobacillus</taxon>
    </lineage>
</organism>
<evidence type="ECO:0000313" key="2">
    <source>
        <dbReference type="EMBL" id="AHA97095.1"/>
    </source>
</evidence>
<keyword evidence="2" id="KW-0132">Cell division</keyword>
<feature type="transmembrane region" description="Helical" evidence="1">
    <location>
        <begin position="12"/>
        <end position="34"/>
    </location>
</feature>
<reference evidence="2 3" key="1">
    <citation type="journal article" date="2014" name="Genome Announc.">
        <title>Complete Genome Sequences of Lactobacillus johnsonii Strain N6.2 and Lactobacillus reuteri Strain TD1.</title>
        <authorList>
            <person name="Leonard M.T."/>
            <person name="Valladares R.B."/>
            <person name="Ardissone A."/>
            <person name="Gonzalez C.F."/>
            <person name="Lorca G.L."/>
            <person name="Triplett E.W."/>
        </authorList>
    </citation>
    <scope>NUCLEOTIDE SEQUENCE [LARGE SCALE GENOMIC DNA]</scope>
    <source>
        <strain evidence="2 3">N6.2</strain>
    </source>
</reference>
<feature type="transmembrane region" description="Helical" evidence="1">
    <location>
        <begin position="537"/>
        <end position="558"/>
    </location>
</feature>
<feature type="transmembrane region" description="Helical" evidence="1">
    <location>
        <begin position="376"/>
        <end position="394"/>
    </location>
</feature>
<gene>
    <name evidence="2" type="ORF">T285_03345</name>
</gene>
<keyword evidence="1" id="KW-1133">Transmembrane helix</keyword>
<evidence type="ECO:0000256" key="1">
    <source>
        <dbReference type="SAM" id="Phobius"/>
    </source>
</evidence>
<dbReference type="Proteomes" id="UP000018522">
    <property type="component" value="Chromosome"/>
</dbReference>
<keyword evidence="1" id="KW-0812">Transmembrane</keyword>
<feature type="transmembrane region" description="Helical" evidence="1">
    <location>
        <begin position="351"/>
        <end position="369"/>
    </location>
</feature>
<feature type="transmembrane region" description="Helical" evidence="1">
    <location>
        <begin position="195"/>
        <end position="218"/>
    </location>
</feature>
<feature type="transmembrane region" description="Helical" evidence="1">
    <location>
        <begin position="104"/>
        <end position="123"/>
    </location>
</feature>